<comment type="subcellular location">
    <subcellularLocation>
        <location evidence="1">Membrane</location>
    </subcellularLocation>
</comment>
<proteinExistence type="predicted"/>
<dbReference type="Gene3D" id="3.30.60.270">
    <property type="match status" value="1"/>
</dbReference>
<accession>A0A0P1KWG7</accession>
<keyword evidence="12" id="KW-1185">Reference proteome</keyword>
<dbReference type="Pfam" id="PF15902">
    <property type="entry name" value="Sortilin-Vps10"/>
    <property type="match status" value="2"/>
</dbReference>
<evidence type="ECO:0000259" key="10">
    <source>
        <dbReference type="SMART" id="SM00602"/>
    </source>
</evidence>
<keyword evidence="5 8" id="KW-0472">Membrane</keyword>
<dbReference type="SMART" id="SM00602">
    <property type="entry name" value="VPS10"/>
    <property type="match status" value="2"/>
</dbReference>
<dbReference type="EMBL" id="LN890542">
    <property type="protein sequence ID" value="CUS21194.1"/>
    <property type="molecule type" value="Genomic_DNA"/>
</dbReference>
<dbReference type="FunFam" id="3.30.60.270:FF:000005">
    <property type="entry name" value="Sortilin"/>
    <property type="match status" value="1"/>
</dbReference>
<dbReference type="GO" id="GO:0005794">
    <property type="term" value="C:Golgi apparatus"/>
    <property type="evidence" value="ECO:0007669"/>
    <property type="project" value="TreeGrafter"/>
</dbReference>
<feature type="compositionally biased region" description="Basic and acidic residues" evidence="7">
    <location>
        <begin position="1503"/>
        <end position="1523"/>
    </location>
</feature>
<sequence>MIAFKLLLLVWASIALAKWEPQVTTTKTKLSFTLEVFDDSTTLMTVDQGKLKISHDNGLNWKFVDQVGRRVTSVAVDRNYPKSRAFAVDAQEKIVYKTDDKGEHWEKLNFDSPIVGDENDAPLSMEAYFETNPLATDDIIAHTTGCDIVGGSFLACSSPKRAFISSNGKDFSLIKSLEAETEESSSIFCNFNGFKADNSEANSAHDIVCQISSMETRDSRAFISTKVFQSSDYGKTLEVPRNFEDLNIVSLRQVGDYKVITTVEDKYNPESASQLWVSRDGLKYEKAVVPTRLGPYAYVSEFGSSRKKIVIQNNAVTDSGEMTPSILVSDSNGTKFTPLSSTADVGYYSLNGVGNQEGVIAYTLSSPNFGDKSKEGPDKAKISFDDGRTWSNLRVDDPNHEFDCDGNDPENCFLRPLWFMEDWRKPNFKTTPGISACVGEVLENSGKSSSFENVKTFITGNGGYSWHKILDFTASVIFGDYGNIILAVPFAPDEDGDPAAEFYYSLDQGATWSEYQFKEPLYFLNFVPTTLDGSGATFIIQAATPRGHEDGLLMTVDFSDAFNGDKCKDSDIDEWYTNGGGCISGSRHKFRRRKEDAKCLVKELFKDLESVEETCDCTKSDYECSPEFYRNENGECVVDRNLLENSGACSDRSKGKKIELVPMVLERGNKCRAPLHMDTIEIDCDAYFEGGEPSPIKIEEHTLDFGLKSYQYFDTIADETLLFRTDKHEVYVSYDSGQTTQKLDFQDKFIEIVFNQYFNTSAYLFGSNNKLYVTHDRARTFKEYKLPDAKQLGFPLTFHAKDVKTFIFYGAKDCDNLYSPNCHVVAYITRDGGETFQELIQGALKCEFIGSFNDDPTDPNMILCIAKDKGTKERHVVTSRNFFEDRKTVFENALGFISAGEYTIIAVPHEDDELRAYVTVNGKEFAEASLPAELSIDKQQAYTVLGSQEGAIFFHLTTEMAEGSEYGALMKSNSNGTSFVVLERAVNRGPSGFVDFEKVQGLEGIIMINTVLNANEVSSGSGVQKKLKSKISFNDGADWNYLKPPERDSEGKKYQCSSKSLLSCSLNLHSYTERKDERDTYSSGSALGYMIGVGNVGEHLLPKEECSTFITTDGGFTWKEIKKGPYQWEYGDRGSVIVLVKDGEKTDLIIYSIDSGKTWHEYKFAGEEVYVEDIITTPQDSAMRFLLIGRSSSISGKETKTFTVDFTQSFDRQCRLDQDYQYHVFGDCLFGHQAEYLQKINDNCYNGAAPLEGMKKIVKNCSCTRSDFECDYNYYKANDGTCKLVKGLEPVDPSQICEKNSDLIEFFDITGYRKIPLSTCEGGLQLDVASKSHACPGKEKEFRDKYNVSRKRIIYIMIAPVLIFIGAAWFVYERGIKRNGGLSRFGEIRLGDDDLVEENLTDRVVNSVVKVGVFGFSALAASKQLVQRNAVNIWQRLKTRIQGGRGGPSYSSLTHEQLLDEADELLAGHDEDANDLASFIDSEGDFDIGAEEISETHAPAPYTDHETNDHEISSHEDVDHHNENGGSSNETPK</sequence>
<feature type="domain" description="VPS10" evidence="10">
    <location>
        <begin position="40"/>
        <end position="699"/>
    </location>
</feature>
<dbReference type="InterPro" id="IPR015943">
    <property type="entry name" value="WD40/YVTN_repeat-like_dom_sf"/>
</dbReference>
<feature type="region of interest" description="Disordered" evidence="7">
    <location>
        <begin position="1492"/>
        <end position="1533"/>
    </location>
</feature>
<feature type="transmembrane region" description="Helical" evidence="8">
    <location>
        <begin position="1353"/>
        <end position="1372"/>
    </location>
</feature>
<dbReference type="GO" id="GO:0006895">
    <property type="term" value="P:Golgi to endosome transport"/>
    <property type="evidence" value="ECO:0007669"/>
    <property type="project" value="TreeGrafter"/>
</dbReference>
<protein>
    <submittedName>
        <fullName evidence="11">LAQU0S02e08196g1_1</fullName>
    </submittedName>
</protein>
<dbReference type="InterPro" id="IPR031778">
    <property type="entry name" value="Sortilin_N"/>
</dbReference>
<dbReference type="PANTHER" id="PTHR12106:SF27">
    <property type="entry name" value="SORTILIN-RELATED RECEPTOR"/>
    <property type="match status" value="1"/>
</dbReference>
<dbReference type="OrthoDB" id="443634at2759"/>
<evidence type="ECO:0000256" key="1">
    <source>
        <dbReference type="ARBA" id="ARBA00004370"/>
    </source>
</evidence>
<dbReference type="GO" id="GO:0006623">
    <property type="term" value="P:protein targeting to vacuole"/>
    <property type="evidence" value="ECO:0007669"/>
    <property type="project" value="TreeGrafter"/>
</dbReference>
<feature type="domain" description="VPS10" evidence="10">
    <location>
        <begin position="719"/>
        <end position="1340"/>
    </location>
</feature>
<evidence type="ECO:0000256" key="2">
    <source>
        <dbReference type="ARBA" id="ARBA00022692"/>
    </source>
</evidence>
<dbReference type="PANTHER" id="PTHR12106">
    <property type="entry name" value="SORTILIN RELATED"/>
    <property type="match status" value="1"/>
</dbReference>
<keyword evidence="6" id="KW-0325">Glycoprotein</keyword>
<evidence type="ECO:0000256" key="9">
    <source>
        <dbReference type="SAM" id="SignalP"/>
    </source>
</evidence>
<dbReference type="InterPro" id="IPR031777">
    <property type="entry name" value="Sortilin_C"/>
</dbReference>
<evidence type="ECO:0000256" key="4">
    <source>
        <dbReference type="ARBA" id="ARBA00022989"/>
    </source>
</evidence>
<evidence type="ECO:0000256" key="6">
    <source>
        <dbReference type="ARBA" id="ARBA00023180"/>
    </source>
</evidence>
<reference evidence="12" key="1">
    <citation type="submission" date="2015-10" db="EMBL/GenBank/DDBJ databases">
        <authorList>
            <person name="Devillers H."/>
        </authorList>
    </citation>
    <scope>NUCLEOTIDE SEQUENCE [LARGE SCALE GENOMIC DNA]</scope>
</reference>
<feature type="signal peptide" evidence="9">
    <location>
        <begin position="1"/>
        <end position="17"/>
    </location>
</feature>
<keyword evidence="9" id="KW-0732">Signal</keyword>
<keyword evidence="4 8" id="KW-1133">Transmembrane helix</keyword>
<evidence type="ECO:0000256" key="8">
    <source>
        <dbReference type="SAM" id="Phobius"/>
    </source>
</evidence>
<evidence type="ECO:0000313" key="12">
    <source>
        <dbReference type="Proteomes" id="UP000236544"/>
    </source>
</evidence>
<dbReference type="GO" id="GO:0006896">
    <property type="term" value="P:Golgi to vacuole transport"/>
    <property type="evidence" value="ECO:0007669"/>
    <property type="project" value="TreeGrafter"/>
</dbReference>
<keyword evidence="2 8" id="KW-0812">Transmembrane</keyword>
<feature type="compositionally biased region" description="Polar residues" evidence="7">
    <location>
        <begin position="1524"/>
        <end position="1533"/>
    </location>
</feature>
<keyword evidence="3" id="KW-0677">Repeat</keyword>
<dbReference type="Pfam" id="PF15901">
    <property type="entry name" value="Sortilin_C"/>
    <property type="match status" value="2"/>
</dbReference>
<organism evidence="11 12">
    <name type="scientific">Lachancea quebecensis</name>
    <dbReference type="NCBI Taxonomy" id="1654605"/>
    <lineage>
        <taxon>Eukaryota</taxon>
        <taxon>Fungi</taxon>
        <taxon>Dikarya</taxon>
        <taxon>Ascomycota</taxon>
        <taxon>Saccharomycotina</taxon>
        <taxon>Saccharomycetes</taxon>
        <taxon>Saccharomycetales</taxon>
        <taxon>Saccharomycetaceae</taxon>
        <taxon>Lachancea</taxon>
    </lineage>
</organism>
<evidence type="ECO:0000313" key="11">
    <source>
        <dbReference type="EMBL" id="CUS21194.1"/>
    </source>
</evidence>
<dbReference type="GO" id="GO:0016020">
    <property type="term" value="C:membrane"/>
    <property type="evidence" value="ECO:0007669"/>
    <property type="project" value="UniProtKB-SubCell"/>
</dbReference>
<dbReference type="Proteomes" id="UP000236544">
    <property type="component" value="Unassembled WGS sequence"/>
</dbReference>
<evidence type="ECO:0000256" key="7">
    <source>
        <dbReference type="SAM" id="MobiDB-lite"/>
    </source>
</evidence>
<evidence type="ECO:0000256" key="5">
    <source>
        <dbReference type="ARBA" id="ARBA00023136"/>
    </source>
</evidence>
<dbReference type="GO" id="GO:0005829">
    <property type="term" value="C:cytosol"/>
    <property type="evidence" value="ECO:0007669"/>
    <property type="project" value="GOC"/>
</dbReference>
<dbReference type="InterPro" id="IPR006581">
    <property type="entry name" value="VPS10"/>
</dbReference>
<name>A0A0P1KWG7_9SACH</name>
<gene>
    <name evidence="11" type="ORF">LAQU0_S02e08196g</name>
</gene>
<feature type="chain" id="PRO_5006066547" evidence="9">
    <location>
        <begin position="18"/>
        <end position="1533"/>
    </location>
</feature>
<dbReference type="Gene3D" id="2.130.10.10">
    <property type="entry name" value="YVTN repeat-like/Quinoprotein amine dehydrogenase"/>
    <property type="match status" value="2"/>
</dbReference>
<dbReference type="SUPFAM" id="SSF110296">
    <property type="entry name" value="Oligoxyloglucan reducing end-specific cellobiohydrolase"/>
    <property type="match status" value="2"/>
</dbReference>
<evidence type="ECO:0000256" key="3">
    <source>
        <dbReference type="ARBA" id="ARBA00022737"/>
    </source>
</evidence>
<dbReference type="InterPro" id="IPR050310">
    <property type="entry name" value="VPS10-sortilin"/>
</dbReference>